<feature type="transmembrane region" description="Helical" evidence="6">
    <location>
        <begin position="308"/>
        <end position="337"/>
    </location>
</feature>
<dbReference type="Gene3D" id="3.40.1710.10">
    <property type="entry name" value="abc type-2 transporter like domain"/>
    <property type="match status" value="1"/>
</dbReference>
<dbReference type="GO" id="GO:0140359">
    <property type="term" value="F:ABC-type transporter activity"/>
    <property type="evidence" value="ECO:0007669"/>
    <property type="project" value="InterPro"/>
</dbReference>
<reference evidence="8 9" key="1">
    <citation type="submission" date="2014-04" db="EMBL/GenBank/DDBJ databases">
        <authorList>
            <person name="Sears C."/>
            <person name="Carroll K."/>
            <person name="Sack B.R."/>
            <person name="Qadri F."/>
            <person name="Myers L.L."/>
            <person name="Chung G.-T."/>
            <person name="Escheverria P."/>
            <person name="Fraser C.M."/>
            <person name="Sadzewicz L."/>
            <person name="Shefchek K.A."/>
            <person name="Tallon L."/>
            <person name="Das S.P."/>
            <person name="Daugherty S."/>
            <person name="Mongodin E.F."/>
        </authorList>
    </citation>
    <scope>NUCLEOTIDE SEQUENCE [LARGE SCALE GENOMIC DNA]</scope>
    <source>
        <strain evidence="8 9">3975 RP4</strain>
    </source>
</reference>
<feature type="transmembrane region" description="Helical" evidence="6">
    <location>
        <begin position="357"/>
        <end position="377"/>
    </location>
</feature>
<evidence type="ECO:0000313" key="8">
    <source>
        <dbReference type="EMBL" id="KDS54805.1"/>
    </source>
</evidence>
<evidence type="ECO:0000259" key="7">
    <source>
        <dbReference type="Pfam" id="PF12698"/>
    </source>
</evidence>
<dbReference type="InterPro" id="IPR013525">
    <property type="entry name" value="ABC2_TM"/>
</dbReference>
<organism evidence="8 9">
    <name type="scientific">Phocaeicola vulgatus str. 3975 RP4</name>
    <dbReference type="NCBI Taxonomy" id="1339352"/>
    <lineage>
        <taxon>Bacteria</taxon>
        <taxon>Pseudomonadati</taxon>
        <taxon>Bacteroidota</taxon>
        <taxon>Bacteroidia</taxon>
        <taxon>Bacteroidales</taxon>
        <taxon>Bacteroidaceae</taxon>
        <taxon>Phocaeicola</taxon>
    </lineage>
</organism>
<dbReference type="RefSeq" id="WP_032952667.1">
    <property type="nucleotide sequence ID" value="NZ_JNHM01000019.1"/>
</dbReference>
<comment type="caution">
    <text evidence="8">The sequence shown here is derived from an EMBL/GenBank/DDBJ whole genome shotgun (WGS) entry which is preliminary data.</text>
</comment>
<keyword evidence="4 6" id="KW-1133">Transmembrane helix</keyword>
<evidence type="ECO:0000256" key="5">
    <source>
        <dbReference type="ARBA" id="ARBA00023136"/>
    </source>
</evidence>
<dbReference type="Pfam" id="PF12698">
    <property type="entry name" value="ABC2_membrane_3"/>
    <property type="match status" value="1"/>
</dbReference>
<dbReference type="PANTHER" id="PTHR30294">
    <property type="entry name" value="MEMBRANE COMPONENT OF ABC TRANSPORTER YHHJ-RELATED"/>
    <property type="match status" value="1"/>
</dbReference>
<dbReference type="Proteomes" id="UP000027661">
    <property type="component" value="Unassembled WGS sequence"/>
</dbReference>
<dbReference type="EMBL" id="JNHM01000019">
    <property type="protein sequence ID" value="KDS54805.1"/>
    <property type="molecule type" value="Genomic_DNA"/>
</dbReference>
<name>A0A069SJR8_PHOVU</name>
<evidence type="ECO:0000256" key="2">
    <source>
        <dbReference type="ARBA" id="ARBA00022475"/>
    </source>
</evidence>
<evidence type="ECO:0000256" key="3">
    <source>
        <dbReference type="ARBA" id="ARBA00022692"/>
    </source>
</evidence>
<dbReference type="PATRIC" id="fig|1339352.3.peg.1439"/>
<dbReference type="PANTHER" id="PTHR30294:SF47">
    <property type="entry name" value="INNER MEMBRANE TRANSPORT PERMEASE YHHJ"/>
    <property type="match status" value="1"/>
</dbReference>
<dbReference type="GO" id="GO:0005886">
    <property type="term" value="C:plasma membrane"/>
    <property type="evidence" value="ECO:0007669"/>
    <property type="project" value="UniProtKB-SubCell"/>
</dbReference>
<evidence type="ECO:0000256" key="4">
    <source>
        <dbReference type="ARBA" id="ARBA00022989"/>
    </source>
</evidence>
<keyword evidence="5 6" id="KW-0472">Membrane</keyword>
<dbReference type="InterPro" id="IPR051449">
    <property type="entry name" value="ABC-2_transporter_component"/>
</dbReference>
<feature type="transmembrane region" description="Helical" evidence="6">
    <location>
        <begin position="191"/>
        <end position="214"/>
    </location>
</feature>
<dbReference type="AlphaFoldDB" id="A0A069SJR8"/>
<accession>A0A069SJR8</accession>
<evidence type="ECO:0000313" key="9">
    <source>
        <dbReference type="Proteomes" id="UP000027661"/>
    </source>
</evidence>
<comment type="subcellular location">
    <subcellularLocation>
        <location evidence="1">Cell membrane</location>
        <topology evidence="1">Multi-pass membrane protein</topology>
    </subcellularLocation>
</comment>
<protein>
    <submittedName>
        <fullName evidence="8">ABC-2 type transporter family protein</fullName>
    </submittedName>
</protein>
<feature type="domain" description="ABC-2 type transporter transmembrane" evidence="7">
    <location>
        <begin position="26"/>
        <end position="376"/>
    </location>
</feature>
<feature type="transmembrane region" description="Helical" evidence="6">
    <location>
        <begin position="25"/>
        <end position="46"/>
    </location>
</feature>
<keyword evidence="2" id="KW-1003">Cell membrane</keyword>
<gene>
    <name evidence="8" type="ORF">M099_1488</name>
</gene>
<feature type="transmembrane region" description="Helical" evidence="6">
    <location>
        <begin position="270"/>
        <end position="296"/>
    </location>
</feature>
<keyword evidence="3 6" id="KW-0812">Transmembrane</keyword>
<evidence type="ECO:0000256" key="1">
    <source>
        <dbReference type="ARBA" id="ARBA00004651"/>
    </source>
</evidence>
<evidence type="ECO:0000256" key="6">
    <source>
        <dbReference type="SAM" id="Phobius"/>
    </source>
</evidence>
<proteinExistence type="predicted"/>
<feature type="transmembrane region" description="Helical" evidence="6">
    <location>
        <begin position="235"/>
        <end position="258"/>
    </location>
</feature>
<sequence>MNNTVHNRIFRIARREVFRIATRPLYLFCMIIAPLFCYLFFTTLMWNGLPTDMPAGVVDLDNTATTRSIIRNLDAFQQTKIIAHYPSFADARKAMQQGKIYAFYYIPKGTTEKALASRQPKVSFYTNYSYLVAGSLLYKDQRTMSELAGGAIGRATLYAKGATEDQAMAFLQPIVIDSHVLNNPWLNYSVYLSNTIIPGILMLLIFMTTVYTIGSEMKTNTQKEWMSMADNSITVALTGKLLPQTVVFFVMATFYNVYLYGFLHYPCNSGILPMLFAGLLLVLASQAFGVFLFGLFTTVRLALSTASLWGVISFSISGMSFPVMAMNPVLQALANLFPLRHYFLIYVDLALNGYPLIYAWHSVVALMLFMLLPFFILKRLRTVLLHYVYIP</sequence>